<sequence length="83" mass="9974">MMDKEKSFCICCNKVESEFVCESCLTPKEERKEEKWICVNCGKEDFMSKMGTHKICDECFEEGWDKLLNEEIERHNRRLLFPK</sequence>
<protein>
    <submittedName>
        <fullName evidence="1">Uncharacterized protein</fullName>
    </submittedName>
</protein>
<evidence type="ECO:0000313" key="1">
    <source>
        <dbReference type="EMBL" id="KAA6446934.1"/>
    </source>
</evidence>
<dbReference type="Proteomes" id="UP000324326">
    <property type="component" value="Unassembled WGS sequence"/>
</dbReference>
<accession>A0A5M8RJB4</accession>
<comment type="caution">
    <text evidence="1">The sequence shown here is derived from an EMBL/GenBank/DDBJ whole genome shotgun (WGS) entry which is preliminary data.</text>
</comment>
<dbReference type="EMBL" id="QSND01000007">
    <property type="protein sequence ID" value="KAA6446934.1"/>
    <property type="molecule type" value="Genomic_DNA"/>
</dbReference>
<name>A0A5M8RJB4_9BACI</name>
<dbReference type="AlphaFoldDB" id="A0A5M8RJB4"/>
<organism evidence="1 2">
    <name type="scientific">Bacillus swezeyi</name>
    <dbReference type="NCBI Taxonomy" id="1925020"/>
    <lineage>
        <taxon>Bacteria</taxon>
        <taxon>Bacillati</taxon>
        <taxon>Bacillota</taxon>
        <taxon>Bacilli</taxon>
        <taxon>Bacillales</taxon>
        <taxon>Bacillaceae</taxon>
        <taxon>Bacillus</taxon>
    </lineage>
</organism>
<gene>
    <name evidence="1" type="ORF">DX927_23055</name>
</gene>
<proteinExistence type="predicted"/>
<reference evidence="1 2" key="1">
    <citation type="submission" date="2018-08" db="EMBL/GenBank/DDBJ databases">
        <title>Bacillus phenotypic plasticity.</title>
        <authorList>
            <person name="Hurtado E."/>
        </authorList>
    </citation>
    <scope>NUCLEOTIDE SEQUENCE [LARGE SCALE GENOMIC DNA]</scope>
    <source>
        <strain evidence="1 2">427</strain>
    </source>
</reference>
<evidence type="ECO:0000313" key="2">
    <source>
        <dbReference type="Proteomes" id="UP000324326"/>
    </source>
</evidence>